<dbReference type="InterPro" id="IPR050443">
    <property type="entry name" value="RbsD/FucU_mutarotase"/>
</dbReference>
<evidence type="ECO:0000256" key="1">
    <source>
        <dbReference type="ARBA" id="ARBA00000223"/>
    </source>
</evidence>
<dbReference type="GO" id="GO:0036373">
    <property type="term" value="F:L-fucose mutarotase activity"/>
    <property type="evidence" value="ECO:0007669"/>
    <property type="project" value="UniProtKB-EC"/>
</dbReference>
<dbReference type="InterPro" id="IPR023750">
    <property type="entry name" value="RbsD-like_sf"/>
</dbReference>
<evidence type="ECO:0000256" key="2">
    <source>
        <dbReference type="ARBA" id="ARBA00023235"/>
    </source>
</evidence>
<dbReference type="AlphaFoldDB" id="A0A4R2CP43"/>
<dbReference type="GO" id="GO:0042806">
    <property type="term" value="F:fucose binding"/>
    <property type="evidence" value="ECO:0007669"/>
    <property type="project" value="TreeGrafter"/>
</dbReference>
<comment type="caution">
    <text evidence="4">The sequence shown here is derived from an EMBL/GenBank/DDBJ whole genome shotgun (WGS) entry which is preliminary data.</text>
</comment>
<dbReference type="EMBL" id="SLVX01000011">
    <property type="protein sequence ID" value="TCN42523.1"/>
    <property type="molecule type" value="Genomic_DNA"/>
</dbReference>
<organism evidence="4 5">
    <name type="scientific">Shinella granuli</name>
    <dbReference type="NCBI Taxonomy" id="323621"/>
    <lineage>
        <taxon>Bacteria</taxon>
        <taxon>Pseudomonadati</taxon>
        <taxon>Pseudomonadota</taxon>
        <taxon>Alphaproteobacteria</taxon>
        <taxon>Hyphomicrobiales</taxon>
        <taxon>Rhizobiaceae</taxon>
        <taxon>Shinella</taxon>
    </lineage>
</organism>
<accession>A0A4R2CP43</accession>
<dbReference type="SUPFAM" id="SSF102546">
    <property type="entry name" value="RbsD-like"/>
    <property type="match status" value="1"/>
</dbReference>
<gene>
    <name evidence="4" type="ORF">EV665_11151</name>
</gene>
<dbReference type="PANTHER" id="PTHR31690">
    <property type="entry name" value="FUCOSE MUTAROTASE"/>
    <property type="match status" value="1"/>
</dbReference>
<name>A0A4R2CP43_SHIGR</name>
<evidence type="ECO:0000313" key="4">
    <source>
        <dbReference type="EMBL" id="TCN42523.1"/>
    </source>
</evidence>
<keyword evidence="5" id="KW-1185">Reference proteome</keyword>
<sequence>MISIWEDRQGMLKGIHPLLGPDLLHAIRTMGHGDDIVIADANFPSSFLGPKVIRADGVDAVSITEAILAHMPLDTFVPQAAWRMEVVGDPAAVPEVCATFQDLVHRLAGDFTVHAVERFAFYEMARKAAYIVATTEFRLYGNIILKKGVVHPHEVFRV</sequence>
<keyword evidence="2" id="KW-0413">Isomerase</keyword>
<dbReference type="Proteomes" id="UP000295351">
    <property type="component" value="Unassembled WGS sequence"/>
</dbReference>
<reference evidence="4 5" key="1">
    <citation type="submission" date="2019-03" db="EMBL/GenBank/DDBJ databases">
        <title>Genomic Encyclopedia of Type Strains, Phase IV (KMG-IV): sequencing the most valuable type-strain genomes for metagenomic binning, comparative biology and taxonomic classification.</title>
        <authorList>
            <person name="Goeker M."/>
        </authorList>
    </citation>
    <scope>NUCLEOTIDE SEQUENCE [LARGE SCALE GENOMIC DNA]</scope>
    <source>
        <strain evidence="4 5">DSM 18401</strain>
    </source>
</reference>
<dbReference type="GO" id="GO:0062193">
    <property type="term" value="F:D-ribose pyranase activity"/>
    <property type="evidence" value="ECO:0007669"/>
    <property type="project" value="UniProtKB-EC"/>
</dbReference>
<evidence type="ECO:0000256" key="3">
    <source>
        <dbReference type="ARBA" id="ARBA00036324"/>
    </source>
</evidence>
<dbReference type="PANTHER" id="PTHR31690:SF4">
    <property type="entry name" value="FUCOSE MUTAROTASE"/>
    <property type="match status" value="1"/>
</dbReference>
<protein>
    <submittedName>
        <fullName evidence="4">L-fucose mutarotase</fullName>
    </submittedName>
</protein>
<dbReference type="GO" id="GO:0006004">
    <property type="term" value="P:fucose metabolic process"/>
    <property type="evidence" value="ECO:0007669"/>
    <property type="project" value="TreeGrafter"/>
</dbReference>
<dbReference type="Pfam" id="PF05025">
    <property type="entry name" value="RbsD_FucU"/>
    <property type="match status" value="1"/>
</dbReference>
<dbReference type="InterPro" id="IPR007721">
    <property type="entry name" value="RbsD_FucU"/>
</dbReference>
<evidence type="ECO:0000313" key="5">
    <source>
        <dbReference type="Proteomes" id="UP000295351"/>
    </source>
</evidence>
<comment type="catalytic activity">
    <reaction evidence="1">
        <text>beta-D-ribopyranose = beta-D-ribofuranose</text>
        <dbReference type="Rhea" id="RHEA:25432"/>
        <dbReference type="ChEBI" id="CHEBI:27476"/>
        <dbReference type="ChEBI" id="CHEBI:47002"/>
        <dbReference type="EC" id="5.4.99.62"/>
    </reaction>
</comment>
<dbReference type="Gene3D" id="3.40.1650.10">
    <property type="entry name" value="RbsD-like domain"/>
    <property type="match status" value="1"/>
</dbReference>
<comment type="catalytic activity">
    <reaction evidence="3">
        <text>alpha-L-fucose = beta-L-fucose</text>
        <dbReference type="Rhea" id="RHEA:25580"/>
        <dbReference type="ChEBI" id="CHEBI:42548"/>
        <dbReference type="ChEBI" id="CHEBI:42589"/>
        <dbReference type="EC" id="5.1.3.29"/>
    </reaction>
</comment>
<proteinExistence type="predicted"/>